<dbReference type="OrthoDB" id="1926123at2759"/>
<proteinExistence type="predicted"/>
<evidence type="ECO:0000313" key="1">
    <source>
        <dbReference type="EMBL" id="CEM00696.1"/>
    </source>
</evidence>
<sequence length="98" mass="10722">MGRMHGGIIAVVSMGSPSVIWCYGERNAIENGVGVFCLKASQVKVHSPLTQRVLAESPDIPLHKDADGMDLLTRMLAWQPDERIWPTDALSHPFLAAL</sequence>
<organism evidence="1 2">
    <name type="scientific">Vitrella brassicaformis (strain CCMP3155)</name>
    <dbReference type="NCBI Taxonomy" id="1169540"/>
    <lineage>
        <taxon>Eukaryota</taxon>
        <taxon>Sar</taxon>
        <taxon>Alveolata</taxon>
        <taxon>Colpodellida</taxon>
        <taxon>Vitrellaceae</taxon>
        <taxon>Vitrella</taxon>
    </lineage>
</organism>
<evidence type="ECO:0000313" key="2">
    <source>
        <dbReference type="Proteomes" id="UP000041254"/>
    </source>
</evidence>
<reference evidence="1 2" key="1">
    <citation type="submission" date="2014-11" db="EMBL/GenBank/DDBJ databases">
        <authorList>
            <person name="Zhu J."/>
            <person name="Qi W."/>
            <person name="Song R."/>
        </authorList>
    </citation>
    <scope>NUCLEOTIDE SEQUENCE [LARGE SCALE GENOMIC DNA]</scope>
</reference>
<dbReference type="EMBL" id="CDMY01000297">
    <property type="protein sequence ID" value="CEM00696.1"/>
    <property type="molecule type" value="Genomic_DNA"/>
</dbReference>
<dbReference type="InterPro" id="IPR011009">
    <property type="entry name" value="Kinase-like_dom_sf"/>
</dbReference>
<dbReference type="SUPFAM" id="SSF56112">
    <property type="entry name" value="Protein kinase-like (PK-like)"/>
    <property type="match status" value="1"/>
</dbReference>
<evidence type="ECO:0008006" key="3">
    <source>
        <dbReference type="Google" id="ProtNLM"/>
    </source>
</evidence>
<dbReference type="AlphaFoldDB" id="A0A0G4ESM8"/>
<dbReference type="Gene3D" id="1.10.510.10">
    <property type="entry name" value="Transferase(Phosphotransferase) domain 1"/>
    <property type="match status" value="1"/>
</dbReference>
<accession>A0A0G4ESM8</accession>
<protein>
    <recommendedName>
        <fullName evidence="3">Protein kinase domain-containing protein</fullName>
    </recommendedName>
</protein>
<dbReference type="InParanoid" id="A0A0G4ESM8"/>
<name>A0A0G4ESM8_VITBC</name>
<dbReference type="Proteomes" id="UP000041254">
    <property type="component" value="Unassembled WGS sequence"/>
</dbReference>
<dbReference type="VEuPathDB" id="CryptoDB:Vbra_5372"/>
<keyword evidence="2" id="KW-1185">Reference proteome</keyword>
<gene>
    <name evidence="1" type="ORF">Vbra_5372</name>
</gene>